<keyword evidence="2 5" id="KW-0378">Hydrolase</keyword>
<keyword evidence="11" id="KW-1185">Reference proteome</keyword>
<feature type="binding site" evidence="5 7">
    <location>
        <position position="140"/>
    </location>
    <ligand>
        <name>Mn(2+)</name>
        <dbReference type="ChEBI" id="CHEBI:29035"/>
        <label>1</label>
    </ligand>
</feature>
<evidence type="ECO:0000256" key="6">
    <source>
        <dbReference type="NCBIfam" id="TIGR01227"/>
    </source>
</evidence>
<dbReference type="Gene3D" id="3.40.800.10">
    <property type="entry name" value="Ureohydrolase domain"/>
    <property type="match status" value="1"/>
</dbReference>
<feature type="binding site" evidence="5">
    <location>
        <position position="165"/>
    </location>
    <ligand>
        <name>Mn(2+)</name>
        <dbReference type="ChEBI" id="CHEBI:29035"/>
        <label>2</label>
    </ligand>
</feature>
<dbReference type="InterPro" id="IPR023696">
    <property type="entry name" value="Ureohydrolase_dom_sf"/>
</dbReference>
<feature type="binding site" evidence="5">
    <location>
        <position position="253"/>
    </location>
    <ligand>
        <name>Mn(2+)</name>
        <dbReference type="ChEBI" id="CHEBI:29035"/>
        <label>2</label>
    </ligand>
</feature>
<comment type="function">
    <text evidence="5">Catalyzes the conversion of N-formimidoyl-L-glutamate to L-glutamate and formamide.</text>
</comment>
<evidence type="ECO:0000313" key="10">
    <source>
        <dbReference type="EMBL" id="TYP75115.1"/>
    </source>
</evidence>
<feature type="binding site" evidence="7">
    <location>
        <position position="167"/>
    </location>
    <ligand>
        <name>Mn(2+)</name>
        <dbReference type="ChEBI" id="CHEBI:29035"/>
        <label>1</label>
    </ligand>
</feature>
<dbReference type="PROSITE" id="PS51409">
    <property type="entry name" value="ARGINASE_2"/>
    <property type="match status" value="1"/>
</dbReference>
<evidence type="ECO:0000256" key="7">
    <source>
        <dbReference type="PIRSR" id="PIRSR036979-1"/>
    </source>
</evidence>
<dbReference type="InterPro" id="IPR020855">
    <property type="entry name" value="Ureohydrolase_Mn_BS"/>
</dbReference>
<dbReference type="PANTHER" id="PTHR11358">
    <property type="entry name" value="ARGINASE/AGMATINASE"/>
    <property type="match status" value="1"/>
</dbReference>
<dbReference type="GO" id="GO:0050415">
    <property type="term" value="F:formimidoylglutamase activity"/>
    <property type="evidence" value="ECO:0007669"/>
    <property type="project" value="UniProtKB-UniRule"/>
</dbReference>
<feature type="binding site" evidence="5">
    <location>
        <position position="255"/>
    </location>
    <ligand>
        <name>Mn(2+)</name>
        <dbReference type="ChEBI" id="CHEBI:29035"/>
        <label>2</label>
    </ligand>
</feature>
<dbReference type="PIRSF" id="PIRSF036979">
    <property type="entry name" value="Arginase"/>
    <property type="match status" value="1"/>
</dbReference>
<accession>A0A5S5C6S2</accession>
<dbReference type="Proteomes" id="UP000324376">
    <property type="component" value="Unassembled WGS sequence"/>
</dbReference>
<dbReference type="Pfam" id="PF00491">
    <property type="entry name" value="Arginase"/>
    <property type="match status" value="1"/>
</dbReference>
<dbReference type="EC" id="3.5.3.8" evidence="5 6"/>
<dbReference type="AlphaFoldDB" id="A0A5S5C6S2"/>
<comment type="cofactor">
    <cofactor evidence="5 7">
        <name>Mn(2+)</name>
        <dbReference type="ChEBI" id="CHEBI:29035"/>
    </cofactor>
    <text evidence="5 7">Binds 2 manganese ions per subunit.</text>
</comment>
<dbReference type="InterPro" id="IPR005923">
    <property type="entry name" value="HutG"/>
</dbReference>
<sequence length="327" mass="37011">MTEKIATSFSNYLQSDASIYSGRRSREQQYLHEKIHCLDLRKDIVLETPKEIKKYALAGYLCDEGVRRNLGRVGAANGSQVVRKVFGSMANHLQENTHLLDIGSIRCTNQNLEQAQDEMATLIFQLHKHNIFPIIIGGGHDLSFAHFRGIKECYPDKKIGIINFDAHFDLRNLQTVGNSGTPFNQIAKRFKTIDYLCLGINRAANIPQLFQIATELEVQYIEDYEFTIYNYEAIKRMLDRFINSVDYVYVTIDMDGFSAAYAPGVSAPSAIGFSVDIVLRVLKDICVSKKLISADIVEFNPLFDIDNRTAKLVSQLAYFIISQSEKA</sequence>
<evidence type="ECO:0000256" key="3">
    <source>
        <dbReference type="ARBA" id="ARBA00022808"/>
    </source>
</evidence>
<dbReference type="CDD" id="cd09988">
    <property type="entry name" value="Formimidoylglutamase"/>
    <property type="match status" value="1"/>
</dbReference>
<name>A0A5S5C6S2_9FLAO</name>
<dbReference type="UniPathway" id="UPA00379">
    <property type="reaction ID" value="UER00552"/>
</dbReference>
<dbReference type="RefSeq" id="WP_148782115.1">
    <property type="nucleotide sequence ID" value="NZ_VNHU01000003.1"/>
</dbReference>
<dbReference type="GO" id="GO:0019556">
    <property type="term" value="P:L-histidine catabolic process to glutamate and formamide"/>
    <property type="evidence" value="ECO:0007669"/>
    <property type="project" value="UniProtKB-UniRule"/>
</dbReference>
<dbReference type="PROSITE" id="PS01053">
    <property type="entry name" value="ARGINASE_1"/>
    <property type="match status" value="1"/>
</dbReference>
<feature type="binding site" evidence="5">
    <location>
        <position position="167"/>
    </location>
    <ligand>
        <name>Mn(2+)</name>
        <dbReference type="ChEBI" id="CHEBI:29035"/>
        <label>2</label>
    </ligand>
</feature>
<keyword evidence="4 5" id="KW-0464">Manganese</keyword>
<dbReference type="NCBIfam" id="TIGR01227">
    <property type="entry name" value="hutG"/>
    <property type="match status" value="1"/>
</dbReference>
<dbReference type="GO" id="GO:0033389">
    <property type="term" value="P:putrescine biosynthetic process from arginine, via agmatine"/>
    <property type="evidence" value="ECO:0007669"/>
    <property type="project" value="TreeGrafter"/>
</dbReference>
<dbReference type="GO" id="GO:0030145">
    <property type="term" value="F:manganese ion binding"/>
    <property type="evidence" value="ECO:0007669"/>
    <property type="project" value="UniProtKB-UniRule"/>
</dbReference>
<dbReference type="SUPFAM" id="SSF52768">
    <property type="entry name" value="Arginase/deacetylase"/>
    <property type="match status" value="1"/>
</dbReference>
<proteinExistence type="inferred from homology"/>
<evidence type="ECO:0000256" key="2">
    <source>
        <dbReference type="ARBA" id="ARBA00022801"/>
    </source>
</evidence>
<organism evidence="10 11">
    <name type="scientific">Aquimarina intermedia</name>
    <dbReference type="NCBI Taxonomy" id="350814"/>
    <lineage>
        <taxon>Bacteria</taxon>
        <taxon>Pseudomonadati</taxon>
        <taxon>Bacteroidota</taxon>
        <taxon>Flavobacteriia</taxon>
        <taxon>Flavobacteriales</taxon>
        <taxon>Flavobacteriaceae</taxon>
        <taxon>Aquimarina</taxon>
    </lineage>
</organism>
<evidence type="ECO:0000256" key="5">
    <source>
        <dbReference type="HAMAP-Rule" id="MF_00737"/>
    </source>
</evidence>
<feature type="binding site" evidence="5 7">
    <location>
        <position position="253"/>
    </location>
    <ligand>
        <name>Mn(2+)</name>
        <dbReference type="ChEBI" id="CHEBI:29035"/>
        <label>1</label>
    </ligand>
</feature>
<gene>
    <name evidence="5" type="primary">hutG</name>
    <name evidence="10" type="ORF">BD809_103179</name>
</gene>
<evidence type="ECO:0000256" key="4">
    <source>
        <dbReference type="ARBA" id="ARBA00023211"/>
    </source>
</evidence>
<feature type="binding site" evidence="5 7">
    <location>
        <position position="169"/>
    </location>
    <ligand>
        <name>Mn(2+)</name>
        <dbReference type="ChEBI" id="CHEBI:29035"/>
        <label>1</label>
    </ligand>
</feature>
<dbReference type="HAMAP" id="MF_00737">
    <property type="entry name" value="Formimidoylglutam"/>
    <property type="match status" value="1"/>
</dbReference>
<dbReference type="EMBL" id="VNHU01000003">
    <property type="protein sequence ID" value="TYP75115.1"/>
    <property type="molecule type" value="Genomic_DNA"/>
</dbReference>
<evidence type="ECO:0000256" key="9">
    <source>
        <dbReference type="RuleBase" id="RU003684"/>
    </source>
</evidence>
<protein>
    <recommendedName>
        <fullName evidence="5 6">Formimidoylglutamase</fullName>
        <ecNumber evidence="5 6">3.5.3.8</ecNumber>
    </recommendedName>
    <alternativeName>
        <fullName evidence="5">Formiminoglutamase</fullName>
    </alternativeName>
    <alternativeName>
        <fullName evidence="5">Formiminoglutamate hydrolase</fullName>
    </alternativeName>
</protein>
<comment type="pathway">
    <text evidence="5">Amino-acid degradation; L-histidine degradation into L-glutamate; L-glutamate from N-formimidoyl-L-glutamate (hydrolase route): step 1/1.</text>
</comment>
<evidence type="ECO:0000256" key="8">
    <source>
        <dbReference type="PROSITE-ProRule" id="PRU00742"/>
    </source>
</evidence>
<dbReference type="OrthoDB" id="9788689at2"/>
<reference evidence="10 11" key="1">
    <citation type="submission" date="2019-07" db="EMBL/GenBank/DDBJ databases">
        <title>Genomic Encyclopedia of Archaeal and Bacterial Type Strains, Phase II (KMG-II): from individual species to whole genera.</title>
        <authorList>
            <person name="Goeker M."/>
        </authorList>
    </citation>
    <scope>NUCLEOTIDE SEQUENCE [LARGE SCALE GENOMIC DNA]</scope>
    <source>
        <strain evidence="10 11">DSM 17527</strain>
    </source>
</reference>
<dbReference type="GO" id="GO:0019557">
    <property type="term" value="P:L-histidine catabolic process to glutamate and formate"/>
    <property type="evidence" value="ECO:0007669"/>
    <property type="project" value="UniProtKB-UniPathway"/>
</dbReference>
<comment type="caution">
    <text evidence="10">The sequence shown here is derived from an EMBL/GenBank/DDBJ whole genome shotgun (WGS) entry which is preliminary data.</text>
</comment>
<dbReference type="PANTHER" id="PTHR11358:SF35">
    <property type="entry name" value="FORMIMIDOYLGLUTAMASE"/>
    <property type="match status" value="1"/>
</dbReference>
<evidence type="ECO:0000313" key="11">
    <source>
        <dbReference type="Proteomes" id="UP000324376"/>
    </source>
</evidence>
<comment type="catalytic activity">
    <reaction evidence="5">
        <text>N-formimidoyl-L-glutamate + H2O = formamide + L-glutamate</text>
        <dbReference type="Rhea" id="RHEA:22492"/>
        <dbReference type="ChEBI" id="CHEBI:15377"/>
        <dbReference type="ChEBI" id="CHEBI:16397"/>
        <dbReference type="ChEBI" id="CHEBI:29985"/>
        <dbReference type="ChEBI" id="CHEBI:58928"/>
        <dbReference type="EC" id="3.5.3.8"/>
    </reaction>
</comment>
<dbReference type="InterPro" id="IPR006035">
    <property type="entry name" value="Ureohydrolase"/>
</dbReference>
<feature type="binding site" evidence="5 7">
    <location>
        <position position="165"/>
    </location>
    <ligand>
        <name>Mn(2+)</name>
        <dbReference type="ChEBI" id="CHEBI:29035"/>
        <label>1</label>
    </ligand>
</feature>
<keyword evidence="1 5" id="KW-0479">Metal-binding</keyword>
<feature type="binding site" evidence="7">
    <location>
        <position position="255"/>
    </location>
    <ligand>
        <name>Mn(2+)</name>
        <dbReference type="ChEBI" id="CHEBI:29035"/>
        <label>1</label>
    </ligand>
</feature>
<keyword evidence="3 5" id="KW-0369">Histidine metabolism</keyword>
<dbReference type="GO" id="GO:0008783">
    <property type="term" value="F:agmatinase activity"/>
    <property type="evidence" value="ECO:0007669"/>
    <property type="project" value="TreeGrafter"/>
</dbReference>
<evidence type="ECO:0000256" key="1">
    <source>
        <dbReference type="ARBA" id="ARBA00022723"/>
    </source>
</evidence>
<comment type="similarity">
    <text evidence="5 8 9">Belongs to the arginase family.</text>
</comment>